<dbReference type="Proteomes" id="UP000621560">
    <property type="component" value="Unassembled WGS sequence"/>
</dbReference>
<dbReference type="AlphaFoldDB" id="A0A927BUF6"/>
<dbReference type="Gene3D" id="3.10.450.50">
    <property type="match status" value="1"/>
</dbReference>
<accession>A0A927BUF6</accession>
<dbReference type="EMBL" id="JACXIZ010000031">
    <property type="protein sequence ID" value="MBD2847032.1"/>
    <property type="molecule type" value="Genomic_DNA"/>
</dbReference>
<comment type="caution">
    <text evidence="2">The sequence shown here is derived from an EMBL/GenBank/DDBJ whole genome shotgun (WGS) entry which is preliminary data.</text>
</comment>
<dbReference type="SUPFAM" id="SSF54427">
    <property type="entry name" value="NTF2-like"/>
    <property type="match status" value="1"/>
</dbReference>
<organism evidence="2 3">
    <name type="scientific">Paenibacillus sabuli</name>
    <dbReference type="NCBI Taxonomy" id="2772509"/>
    <lineage>
        <taxon>Bacteria</taxon>
        <taxon>Bacillati</taxon>
        <taxon>Bacillota</taxon>
        <taxon>Bacilli</taxon>
        <taxon>Bacillales</taxon>
        <taxon>Paenibacillaceae</taxon>
        <taxon>Paenibacillus</taxon>
    </lineage>
</organism>
<evidence type="ECO:0000259" key="1">
    <source>
        <dbReference type="Pfam" id="PF12680"/>
    </source>
</evidence>
<sequence length="142" mass="15167">MANQPAPSELIVTCPAGCDNAPRKAVLKAFNVAFASGDAEALVEQVADDIVWQVVGEGTVAGRAGFAERVNEMAYVRAVELHLHTIITHGPTASANGLLVFPDGTRYAFCDVYQFTSAAKQGKIKRIDSYVIGLAAEDREDK</sequence>
<gene>
    <name evidence="2" type="ORF">IDH44_17680</name>
</gene>
<dbReference type="InterPro" id="IPR032710">
    <property type="entry name" value="NTF2-like_dom_sf"/>
</dbReference>
<dbReference type="RefSeq" id="WP_190919992.1">
    <property type="nucleotide sequence ID" value="NZ_JACXIZ010000031.1"/>
</dbReference>
<protein>
    <submittedName>
        <fullName evidence="2">Nuclear transport factor 2 family protein</fullName>
    </submittedName>
</protein>
<feature type="domain" description="SnoaL-like" evidence="1">
    <location>
        <begin position="29"/>
        <end position="126"/>
    </location>
</feature>
<name>A0A927BUF6_9BACL</name>
<evidence type="ECO:0000313" key="2">
    <source>
        <dbReference type="EMBL" id="MBD2847032.1"/>
    </source>
</evidence>
<keyword evidence="3" id="KW-1185">Reference proteome</keyword>
<evidence type="ECO:0000313" key="3">
    <source>
        <dbReference type="Proteomes" id="UP000621560"/>
    </source>
</evidence>
<dbReference type="Pfam" id="PF12680">
    <property type="entry name" value="SnoaL_2"/>
    <property type="match status" value="1"/>
</dbReference>
<dbReference type="InterPro" id="IPR037401">
    <property type="entry name" value="SnoaL-like"/>
</dbReference>
<dbReference type="CDD" id="cd00531">
    <property type="entry name" value="NTF2_like"/>
    <property type="match status" value="1"/>
</dbReference>
<proteinExistence type="predicted"/>
<reference evidence="2" key="1">
    <citation type="submission" date="2020-09" db="EMBL/GenBank/DDBJ databases">
        <title>A novel bacterium of genus Paenibacillus, isolated from South China Sea.</title>
        <authorList>
            <person name="Huang H."/>
            <person name="Mo K."/>
            <person name="Hu Y."/>
        </authorList>
    </citation>
    <scope>NUCLEOTIDE SEQUENCE</scope>
    <source>
        <strain evidence="2">IB182496</strain>
    </source>
</reference>